<comment type="similarity">
    <text evidence="2">Belongs to the outer membrane factor (OMF) (TC 1.B.17) family.</text>
</comment>
<evidence type="ECO:0000256" key="2">
    <source>
        <dbReference type="ARBA" id="ARBA00007613"/>
    </source>
</evidence>
<evidence type="ECO:0000313" key="3">
    <source>
        <dbReference type="EMBL" id="VUS85945.1"/>
    </source>
</evidence>
<dbReference type="PROSITE" id="PS51257">
    <property type="entry name" value="PROKAR_LIPOPROTEIN"/>
    <property type="match status" value="1"/>
</dbReference>
<dbReference type="Proteomes" id="UP000318370">
    <property type="component" value="Unassembled WGS sequence"/>
</dbReference>
<gene>
    <name evidence="3" type="primary">tdeA</name>
    <name evidence="3" type="ORF">SB6408_01346</name>
</gene>
<dbReference type="InterPro" id="IPR010131">
    <property type="entry name" value="MdtP/NodT-like"/>
</dbReference>
<dbReference type="AlphaFoldDB" id="A0A564LWG5"/>
<accession>A0A564LWG5</accession>
<dbReference type="EMBL" id="CABGHF010000023">
    <property type="protein sequence ID" value="VUS85945.1"/>
    <property type="molecule type" value="Genomic_DNA"/>
</dbReference>
<proteinExistence type="inferred from homology"/>
<dbReference type="GO" id="GO:0015562">
    <property type="term" value="F:efflux transmembrane transporter activity"/>
    <property type="evidence" value="ECO:0007669"/>
    <property type="project" value="InterPro"/>
</dbReference>
<organism evidence="3 4">
    <name type="scientific">Klebsiella spallanzanii</name>
    <dbReference type="NCBI Taxonomy" id="2587528"/>
    <lineage>
        <taxon>Bacteria</taxon>
        <taxon>Pseudomonadati</taxon>
        <taxon>Pseudomonadota</taxon>
        <taxon>Gammaproteobacteria</taxon>
        <taxon>Enterobacterales</taxon>
        <taxon>Enterobacteriaceae</taxon>
        <taxon>Klebsiella/Raoultella group</taxon>
        <taxon>Klebsiella</taxon>
    </lineage>
</organism>
<dbReference type="Pfam" id="PF02321">
    <property type="entry name" value="OEP"/>
    <property type="match status" value="2"/>
</dbReference>
<reference evidence="3 4" key="1">
    <citation type="submission" date="2019-07" db="EMBL/GenBank/DDBJ databases">
        <authorList>
            <person name="Brisse S."/>
            <person name="Rodrigues C."/>
            <person name="Thorpe H."/>
        </authorList>
    </citation>
    <scope>NUCLEOTIDE SEQUENCE [LARGE SCALE GENOMIC DNA]</scope>
    <source>
        <strain evidence="3">SB6408</strain>
    </source>
</reference>
<sequence length="466" mass="51793">MRPLTLLPLILLLLTGCGNLTRSDYQRPLLSVPESWQRTEEQSVAYSQEKGGRWWDRFGDERLSRVMGQVLESNNDLAAAALTLKQARISAGLTRTNISPDATLNGTGSNAKPLNSGGSQESYSASLSLSYELDLWGKLARIREQSEWEAIASEQDYRATILSTIDTTAQLYWNIALLNQQMAYQAVSLDIARQTLAQIESWQRAGKVGLLDVLQSRQTVISRQNQLLSLKQQRAISRNALALLLNRPPAQHTDEASELDVRQQVAIDSSTPLAALASRPDLQAAESRLRAALAGSDAARLSFYPTLSLQGTLSAGSQIFHQWFNDPLRTVGGSVAAPFIQWNTVQLTVEQASVKVQQEAVNFRRTAYTALSEVDNAMEKRLNAEEQRERLLQSLLLGQQRLTLTESRYRAGAVDYQTLLNAQDALLDVQNSLAQNQYDYLYATLQLWLAQGGNNPQQRTSQNESQ</sequence>
<evidence type="ECO:0000256" key="1">
    <source>
        <dbReference type="ARBA" id="ARBA00004459"/>
    </source>
</evidence>
<dbReference type="PANTHER" id="PTHR30203">
    <property type="entry name" value="OUTER MEMBRANE CATION EFFLUX PROTEIN"/>
    <property type="match status" value="1"/>
</dbReference>
<comment type="subcellular location">
    <subcellularLocation>
        <location evidence="1">Cell outer membrane</location>
        <topology evidence="1">Lipid-anchor</topology>
    </subcellularLocation>
</comment>
<dbReference type="PANTHER" id="PTHR30203:SF32">
    <property type="entry name" value="CATION EFFLUX SYSTEM PROTEIN CUSC"/>
    <property type="match status" value="1"/>
</dbReference>
<dbReference type="Gene3D" id="2.20.200.10">
    <property type="entry name" value="Outer membrane efflux proteins (OEP)"/>
    <property type="match status" value="1"/>
</dbReference>
<dbReference type="GO" id="GO:0009279">
    <property type="term" value="C:cell outer membrane"/>
    <property type="evidence" value="ECO:0007669"/>
    <property type="project" value="UniProtKB-SubCell"/>
</dbReference>
<dbReference type="InterPro" id="IPR003423">
    <property type="entry name" value="OMP_efflux"/>
</dbReference>
<evidence type="ECO:0000313" key="4">
    <source>
        <dbReference type="Proteomes" id="UP000318370"/>
    </source>
</evidence>
<dbReference type="Gene3D" id="1.20.1600.10">
    <property type="entry name" value="Outer membrane efflux proteins (OEP)"/>
    <property type="match status" value="1"/>
</dbReference>
<dbReference type="RefSeq" id="WP_142463384.1">
    <property type="nucleotide sequence ID" value="NZ_CABGHF010000023.1"/>
</dbReference>
<dbReference type="SUPFAM" id="SSF56954">
    <property type="entry name" value="Outer membrane efflux proteins (OEP)"/>
    <property type="match status" value="1"/>
</dbReference>
<protein>
    <submittedName>
        <fullName evidence="3">Toxin and drug export protein A</fullName>
    </submittedName>
</protein>
<name>A0A564LWG5_9ENTR</name>